<evidence type="ECO:0000313" key="1">
    <source>
        <dbReference type="EMBL" id="BAI60511.1"/>
    </source>
</evidence>
<dbReference type="GeneID" id="8683025"/>
<gene>
    <name evidence="1" type="ordered locus">MCP_0439</name>
</gene>
<dbReference type="AlphaFoldDB" id="D1YVN9"/>
<keyword evidence="2" id="KW-1185">Reference proteome</keyword>
<dbReference type="RefSeq" id="WP_012899191.1">
    <property type="nucleotide sequence ID" value="NC_013665.1"/>
</dbReference>
<dbReference type="STRING" id="304371.MCP_0439"/>
<dbReference type="InParanoid" id="D1YVN9"/>
<dbReference type="OrthoDB" id="146602at2157"/>
<dbReference type="KEGG" id="mpd:MCP_0439"/>
<name>D1YVN9_METPS</name>
<organism evidence="1 2">
    <name type="scientific">Methanocella paludicola (strain DSM 17711 / JCM 13418 / NBRC 101707 / SANAE)</name>
    <dbReference type="NCBI Taxonomy" id="304371"/>
    <lineage>
        <taxon>Archaea</taxon>
        <taxon>Methanobacteriati</taxon>
        <taxon>Methanobacteriota</taxon>
        <taxon>Stenosarchaea group</taxon>
        <taxon>Methanomicrobia</taxon>
        <taxon>Methanocellales</taxon>
        <taxon>Methanocellaceae</taxon>
        <taxon>Methanocella</taxon>
    </lineage>
</organism>
<reference evidence="1 2" key="2">
    <citation type="journal article" date="2008" name="Int. J. Syst. Evol. Microbiol.">
        <title>Methanocella paludicola gen. nov., sp. nov., a methane-producing archaeon, the first isolate of the lineage 'Rice Cluster I', and proposal of the new archaeal order Methanocellales ord. nov.</title>
        <authorList>
            <person name="Sakai S."/>
            <person name="Imachi H."/>
            <person name="Hanada S."/>
            <person name="Ohashi A."/>
            <person name="Harada H."/>
            <person name="Kamagata Y."/>
        </authorList>
    </citation>
    <scope>NUCLEOTIDE SEQUENCE [LARGE SCALE GENOMIC DNA]</scope>
    <source>
        <strain evidence="2">DSM 17711 / JCM 13418 / NBRC 101707 / SANAE</strain>
    </source>
</reference>
<dbReference type="Proteomes" id="UP000001882">
    <property type="component" value="Chromosome"/>
</dbReference>
<accession>D1YVN9</accession>
<dbReference type="eggNOG" id="arCOG00563">
    <property type="taxonomic scope" value="Archaea"/>
</dbReference>
<evidence type="ECO:0000313" key="2">
    <source>
        <dbReference type="Proteomes" id="UP000001882"/>
    </source>
</evidence>
<reference evidence="1 2" key="1">
    <citation type="journal article" date="2007" name="Appl. Environ. Microbiol.">
        <title>Isolation of key methanogens for global methane emission from rice paddy fields: a novel isolate affiliated with the clone cluster rice cluster I.</title>
        <authorList>
            <person name="Sakai S."/>
            <person name="Imachi H."/>
            <person name="Sekiguchi Y."/>
            <person name="Ohashi A."/>
            <person name="Harada H."/>
            <person name="Kamagata Y."/>
        </authorList>
    </citation>
    <scope>NUCLEOTIDE SEQUENCE [LARGE SCALE GENOMIC DNA]</scope>
    <source>
        <strain evidence="2">DSM 17711 / JCM 13418 / NBRC 101707 / SANAE</strain>
    </source>
</reference>
<reference evidence="2" key="3">
    <citation type="journal article" date="2011" name="PLoS ONE">
        <title>Genome sequence of a mesophilic hydrogenotrophic methanogen Methanocella paludicola, the first cultivated representative of the order Methanocellales.</title>
        <authorList>
            <person name="Sakai S."/>
            <person name="Takaki Y."/>
            <person name="Shimamura S."/>
            <person name="Sekine M."/>
            <person name="Tajima T."/>
            <person name="Kosugi H."/>
            <person name="Ichikawa N."/>
            <person name="Tasumi E."/>
            <person name="Hiraki A.T."/>
            <person name="Shimizu A."/>
            <person name="Kato Y."/>
            <person name="Nishiko R."/>
            <person name="Mori K."/>
            <person name="Fujita N."/>
            <person name="Imachi H."/>
            <person name="Takai K."/>
        </authorList>
    </citation>
    <scope>NUCLEOTIDE SEQUENCE [LARGE SCALE GENOMIC DNA]</scope>
    <source>
        <strain evidence="2">DSM 17711 / JCM 13418 / NBRC 101707 / SANAE</strain>
    </source>
</reference>
<protein>
    <submittedName>
        <fullName evidence="1">Uncharacterized protein</fullName>
    </submittedName>
</protein>
<proteinExistence type="predicted"/>
<sequence length="204" mass="23736">MTLWKPAAVLALFAAMLFIGYFWPFQIWLDDVRPHLPESLDDWVQSILDRLPPDKDKNLKLPLPEVKYECDFYYDPVVGTGEFNSTQWILNNTASDDKFVADIFGAELIMGMTCRVSTVGGDWANAPDPISMMVHTNDIYKTDNATYAYELAKMEKADYVFLPYRGLYTGWWVPKEEVNYTKFNDTRYFEQVFAEDNVTIYRIL</sequence>
<dbReference type="EMBL" id="AP011532">
    <property type="protein sequence ID" value="BAI60511.1"/>
    <property type="molecule type" value="Genomic_DNA"/>
</dbReference>